<evidence type="ECO:0000256" key="8">
    <source>
        <dbReference type="ARBA" id="ARBA00022989"/>
    </source>
</evidence>
<organism evidence="14 15">
    <name type="scientific">Aliarcobacter butzleri</name>
    <dbReference type="NCBI Taxonomy" id="28197"/>
    <lineage>
        <taxon>Bacteria</taxon>
        <taxon>Pseudomonadati</taxon>
        <taxon>Campylobacterota</taxon>
        <taxon>Epsilonproteobacteria</taxon>
        <taxon>Campylobacterales</taxon>
        <taxon>Arcobacteraceae</taxon>
        <taxon>Aliarcobacter</taxon>
    </lineage>
</organism>
<evidence type="ECO:0000256" key="12">
    <source>
        <dbReference type="ARBA" id="ARBA00023285"/>
    </source>
</evidence>
<dbReference type="GO" id="GO:0006824">
    <property type="term" value="P:cobalt ion transport"/>
    <property type="evidence" value="ECO:0007669"/>
    <property type="project" value="UniProtKB-KW"/>
</dbReference>
<reference evidence="14" key="1">
    <citation type="journal article" date="2023" name="Microorganisms">
        <title>Genomic Characterization of Arcobacter butzleri Strains Isolated from Various Sources in Lithuania.</title>
        <authorList>
            <person name="Uljanovas D."/>
            <person name="Golz G."/>
            <person name="Fleischmann S."/>
            <person name="Kudirkiene E."/>
            <person name="Kasetiene N."/>
            <person name="Grineviciene A."/>
            <person name="Tamuleviciene E."/>
            <person name="Aksomaitiene J."/>
            <person name="Alter T."/>
            <person name="Malakauskas M."/>
        </authorList>
    </citation>
    <scope>NUCLEOTIDE SEQUENCE</scope>
    <source>
        <strain evidence="14">S41</strain>
    </source>
</reference>
<dbReference type="InterPro" id="IPR051224">
    <property type="entry name" value="NiCoT_RcnA"/>
</dbReference>
<proteinExistence type="inferred from homology"/>
<feature type="transmembrane region" description="Helical" evidence="13">
    <location>
        <begin position="157"/>
        <end position="182"/>
    </location>
</feature>
<keyword evidence="10" id="KW-0921">Nickel transport</keyword>
<comment type="function">
    <text evidence="1">Efflux system for nickel and cobalt.</text>
</comment>
<dbReference type="GO" id="GO:0010045">
    <property type="term" value="P:response to nickel cation"/>
    <property type="evidence" value="ECO:0007669"/>
    <property type="project" value="TreeGrafter"/>
</dbReference>
<dbReference type="EMBL" id="JAQJJG010000007">
    <property type="protein sequence ID" value="MDN5123685.1"/>
    <property type="molecule type" value="Genomic_DNA"/>
</dbReference>
<evidence type="ECO:0000313" key="15">
    <source>
        <dbReference type="Proteomes" id="UP001170364"/>
    </source>
</evidence>
<evidence type="ECO:0000256" key="13">
    <source>
        <dbReference type="RuleBase" id="RU362101"/>
    </source>
</evidence>
<comment type="caution">
    <text evidence="14">The sequence shown here is derived from an EMBL/GenBank/DDBJ whole genome shotgun (WGS) entry which is preliminary data.</text>
</comment>
<dbReference type="PANTHER" id="PTHR40659">
    <property type="entry name" value="NICKEL/COBALT EFFLUX SYSTEM RCNA"/>
    <property type="match status" value="1"/>
</dbReference>
<keyword evidence="11 13" id="KW-0472">Membrane</keyword>
<dbReference type="GO" id="GO:0032025">
    <property type="term" value="P:response to cobalt ion"/>
    <property type="evidence" value="ECO:0007669"/>
    <property type="project" value="TreeGrafter"/>
</dbReference>
<evidence type="ECO:0000256" key="9">
    <source>
        <dbReference type="ARBA" id="ARBA00023065"/>
    </source>
</evidence>
<dbReference type="GO" id="GO:0005886">
    <property type="term" value="C:plasma membrane"/>
    <property type="evidence" value="ECO:0007669"/>
    <property type="project" value="UniProtKB-SubCell"/>
</dbReference>
<keyword evidence="12" id="KW-0170">Cobalt</keyword>
<evidence type="ECO:0000256" key="4">
    <source>
        <dbReference type="ARBA" id="ARBA00022448"/>
    </source>
</evidence>
<comment type="subcellular location">
    <subcellularLocation>
        <location evidence="2 13">Cell membrane</location>
        <topology evidence="2 13">Multi-pass membrane protein</topology>
    </subcellularLocation>
</comment>
<dbReference type="AlphaFoldDB" id="A0AAW7QCR7"/>
<keyword evidence="9" id="KW-0406">Ion transport</keyword>
<evidence type="ECO:0000256" key="7">
    <source>
        <dbReference type="ARBA" id="ARBA00022692"/>
    </source>
</evidence>
<dbReference type="RefSeq" id="WP_301370598.1">
    <property type="nucleotide sequence ID" value="NZ_JAQJJF010000017.1"/>
</dbReference>
<evidence type="ECO:0000256" key="2">
    <source>
        <dbReference type="ARBA" id="ARBA00004651"/>
    </source>
</evidence>
<dbReference type="InterPro" id="IPR011541">
    <property type="entry name" value="Ni/Co_transpt_high_affinity"/>
</dbReference>
<evidence type="ECO:0000256" key="3">
    <source>
        <dbReference type="ARBA" id="ARBA00022426"/>
    </source>
</evidence>
<keyword evidence="5" id="KW-1003">Cell membrane</keyword>
<dbReference type="Proteomes" id="UP001170364">
    <property type="component" value="Unassembled WGS sequence"/>
</dbReference>
<evidence type="ECO:0000256" key="5">
    <source>
        <dbReference type="ARBA" id="ARBA00022475"/>
    </source>
</evidence>
<evidence type="ECO:0000256" key="6">
    <source>
        <dbReference type="ARBA" id="ARBA00022596"/>
    </source>
</evidence>
<accession>A0AAW7QCR7</accession>
<name>A0AAW7QCR7_9BACT</name>
<gene>
    <name evidence="14" type="ORF">PJV93_07165</name>
</gene>
<dbReference type="GO" id="GO:0015099">
    <property type="term" value="F:nickel cation transmembrane transporter activity"/>
    <property type="evidence" value="ECO:0007669"/>
    <property type="project" value="UniProtKB-UniRule"/>
</dbReference>
<dbReference type="PANTHER" id="PTHR40659:SF1">
    <property type="entry name" value="NICKEL_COBALT EFFLUX SYSTEM RCNA"/>
    <property type="match status" value="1"/>
</dbReference>
<evidence type="ECO:0000313" key="14">
    <source>
        <dbReference type="EMBL" id="MDN5123685.1"/>
    </source>
</evidence>
<evidence type="ECO:0000256" key="10">
    <source>
        <dbReference type="ARBA" id="ARBA00023112"/>
    </source>
</evidence>
<feature type="transmembrane region" description="Helical" evidence="13">
    <location>
        <begin position="188"/>
        <end position="214"/>
    </location>
</feature>
<feature type="transmembrane region" description="Helical" evidence="13">
    <location>
        <begin position="82"/>
        <end position="104"/>
    </location>
</feature>
<evidence type="ECO:0000256" key="1">
    <source>
        <dbReference type="ARBA" id="ARBA00002510"/>
    </source>
</evidence>
<feature type="transmembrane region" description="Helical" evidence="13">
    <location>
        <begin position="226"/>
        <end position="248"/>
    </location>
</feature>
<keyword evidence="4 13" id="KW-0813">Transport</keyword>
<protein>
    <recommendedName>
        <fullName evidence="13">Nickel/cobalt efflux system</fullName>
    </recommendedName>
</protein>
<reference evidence="14" key="2">
    <citation type="submission" date="2023-01" db="EMBL/GenBank/DDBJ databases">
        <authorList>
            <person name="Uljanovas D."/>
        </authorList>
    </citation>
    <scope>NUCLEOTIDE SEQUENCE</scope>
    <source>
        <strain evidence="14">S41</strain>
    </source>
</reference>
<keyword evidence="6" id="KW-0533">Nickel</keyword>
<keyword evidence="7 13" id="KW-0812">Transmembrane</keyword>
<evidence type="ECO:0000256" key="11">
    <source>
        <dbReference type="ARBA" id="ARBA00023136"/>
    </source>
</evidence>
<feature type="transmembrane region" description="Helical" evidence="13">
    <location>
        <begin position="116"/>
        <end position="137"/>
    </location>
</feature>
<dbReference type="Pfam" id="PF03824">
    <property type="entry name" value="NicO"/>
    <property type="match status" value="1"/>
</dbReference>
<comment type="similarity">
    <text evidence="13">Belongs to the NiCoT transporter (TC 2.A.52) family.</text>
</comment>
<sequence length="249" mass="27879">MLIEIYNNFLNLIVEYQYIFNKLISSTIKDINNENSIILSFSLIGISFIYGLVHATGPGHGKALVAFYFTSNKNDYKKAFQVGFLIAVVHTISALLLTFGIYFLLKTMFRKHFNEISEISMILSSILIIMVGFYLIWHAYKHKKDKEKSIQQKNKNIYILSLSAGIVPCPGVMTIVLFSIMLGYFTLGILSAIVMSIGMGLTISIAGILAIALNKKTAVFFETKTYILEIFGAILVLLLGFFLLLATVK</sequence>
<dbReference type="GO" id="GO:0046583">
    <property type="term" value="F:monoatomic cation efflux transmembrane transporter activity"/>
    <property type="evidence" value="ECO:0007669"/>
    <property type="project" value="TreeGrafter"/>
</dbReference>
<keyword evidence="3" id="KW-0171">Cobalt transport</keyword>
<keyword evidence="8 13" id="KW-1133">Transmembrane helix</keyword>